<dbReference type="InterPro" id="IPR012910">
    <property type="entry name" value="Plug_dom"/>
</dbReference>
<evidence type="ECO:0000259" key="5">
    <source>
        <dbReference type="Pfam" id="PF07715"/>
    </source>
</evidence>
<evidence type="ECO:0000256" key="2">
    <source>
        <dbReference type="ARBA" id="ARBA00023136"/>
    </source>
</evidence>
<comment type="subcellular location">
    <subcellularLocation>
        <location evidence="1">Cell outer membrane</location>
    </subcellularLocation>
</comment>
<dbReference type="GO" id="GO:0009279">
    <property type="term" value="C:cell outer membrane"/>
    <property type="evidence" value="ECO:0007669"/>
    <property type="project" value="UniProtKB-SubCell"/>
</dbReference>
<organism evidence="6 7">
    <name type="scientific">Altererythrobacter epoxidivorans</name>
    <dbReference type="NCBI Taxonomy" id="361183"/>
    <lineage>
        <taxon>Bacteria</taxon>
        <taxon>Pseudomonadati</taxon>
        <taxon>Pseudomonadota</taxon>
        <taxon>Alphaproteobacteria</taxon>
        <taxon>Sphingomonadales</taxon>
        <taxon>Erythrobacteraceae</taxon>
        <taxon>Altererythrobacter</taxon>
    </lineage>
</organism>
<evidence type="ECO:0000256" key="4">
    <source>
        <dbReference type="SAM" id="SignalP"/>
    </source>
</evidence>
<dbReference type="KEGG" id="aep:AMC99_02003"/>
<protein>
    <recommendedName>
        <fullName evidence="5">TonB-dependent receptor plug domain-containing protein</fullName>
    </recommendedName>
</protein>
<feature type="domain" description="TonB-dependent receptor plug" evidence="5">
    <location>
        <begin position="57"/>
        <end position="139"/>
    </location>
</feature>
<dbReference type="AlphaFoldDB" id="A0A0M4LVR8"/>
<dbReference type="SUPFAM" id="SSF56935">
    <property type="entry name" value="Porins"/>
    <property type="match status" value="1"/>
</dbReference>
<dbReference type="RefSeq" id="WP_061926067.1">
    <property type="nucleotide sequence ID" value="NZ_CP012669.1"/>
</dbReference>
<dbReference type="Pfam" id="PF07715">
    <property type="entry name" value="Plug"/>
    <property type="match status" value="1"/>
</dbReference>
<proteinExistence type="predicted"/>
<gene>
    <name evidence="6" type="ORF">AMC99_02003</name>
</gene>
<keyword evidence="4" id="KW-0732">Signal</keyword>
<keyword evidence="7" id="KW-1185">Reference proteome</keyword>
<name>A0A0M4LVR8_9SPHN</name>
<dbReference type="Gene3D" id="2.40.170.20">
    <property type="entry name" value="TonB-dependent receptor, beta-barrel domain"/>
    <property type="match status" value="1"/>
</dbReference>
<feature type="chain" id="PRO_5005797965" description="TonB-dependent receptor plug domain-containing protein" evidence="4">
    <location>
        <begin position="40"/>
        <end position="712"/>
    </location>
</feature>
<dbReference type="Gene3D" id="2.170.130.10">
    <property type="entry name" value="TonB-dependent receptor, plug domain"/>
    <property type="match status" value="1"/>
</dbReference>
<dbReference type="EMBL" id="CP012669">
    <property type="protein sequence ID" value="ALE17291.1"/>
    <property type="molecule type" value="Genomic_DNA"/>
</dbReference>
<evidence type="ECO:0000256" key="1">
    <source>
        <dbReference type="ARBA" id="ARBA00004442"/>
    </source>
</evidence>
<dbReference type="InterPro" id="IPR036942">
    <property type="entry name" value="Beta-barrel_TonB_sf"/>
</dbReference>
<feature type="signal peptide" evidence="4">
    <location>
        <begin position="1"/>
        <end position="39"/>
    </location>
</feature>
<accession>A0A0M4LVR8</accession>
<dbReference type="PATRIC" id="fig|361183.4.peg.1973"/>
<evidence type="ECO:0000256" key="3">
    <source>
        <dbReference type="ARBA" id="ARBA00023237"/>
    </source>
</evidence>
<evidence type="ECO:0000313" key="7">
    <source>
        <dbReference type="Proteomes" id="UP000057938"/>
    </source>
</evidence>
<dbReference type="OrthoDB" id="7622322at2"/>
<keyword evidence="2" id="KW-0472">Membrane</keyword>
<dbReference type="Proteomes" id="UP000057938">
    <property type="component" value="Chromosome"/>
</dbReference>
<evidence type="ECO:0000313" key="6">
    <source>
        <dbReference type="EMBL" id="ALE17291.1"/>
    </source>
</evidence>
<dbReference type="STRING" id="361183.AMC99_02003"/>
<sequence length="712" mass="77693">MKTNVIERISAAKHLGVSRFAVASAIAATLLSVSSPALASDSAEGQKEVKTDGPAGGQVTSYLPADFDRFAPRNALDMLQNVPGFTVRDESQGRGLGQASENVLINGDRLASKSDSATTQLARIAAKRVTRIDIVDGATFGIPGLSGQVANVIVESGGVSGQFEYRAIARPKYALDSYGGGEVSVSGSSGNIDWTAAYTHDVGRGGGGGGKGTFIYDAAGNLLEQRDTLLWFKGEFPKLSGQLKYASPNGTTANLNASYGWDSTRFNHDEWRYPVGETAYFRDFLNRDDGYNYDISADVEFGLGPGRLKLIGIERFSQSDGPATSYYVFDDGSPTQGSWFWTDSKAGERIGRAEYSWAMLGGDWQLDGEAAFNRLDRIATVGDLGTDGEFDIVPFPGGTGKVTEDRYEAILTHNRNLAPDLTLQIGGGYEYSKLAQSGDRGLTREFWRPKGSVTLAWAANPKLDLSFKLARTVGQLSFGTFLATVDLQGDNDNAGNIRLVPQQAWELDFEAKKDLGPWGSANLRAYARFIDDFIDIIPVAGGESSGNIDGKAELYGIRADLTLNLDRLGWKGARLTSGNTFETTSLPDPLTGIDRPFSGHRRFRSDTELRWDIPKSDWAFGAGFNASQNERYVRLYETGRDYEGPIYTYAYVENKDVLGLTVNLQAFNLTAGESYFNRTVYDGLRDRSPVLFRENRRVDVSTIFRLSVKGNF</sequence>
<keyword evidence="3" id="KW-0998">Cell outer membrane</keyword>
<reference evidence="6 7" key="1">
    <citation type="submission" date="2015-09" db="EMBL/GenBank/DDBJ databases">
        <title>Complete genome sequence of a benzo[a]pyrene-degrading bacterium Altererythrobacter epoxidivorans CGMCC 1.7731T.</title>
        <authorList>
            <person name="Li Z."/>
            <person name="Cheng H."/>
            <person name="Huo Y."/>
            <person name="Xu X."/>
        </authorList>
    </citation>
    <scope>NUCLEOTIDE SEQUENCE [LARGE SCALE GENOMIC DNA]</scope>
    <source>
        <strain evidence="6 7">CGMCC 1.7731</strain>
    </source>
</reference>
<dbReference type="InterPro" id="IPR037066">
    <property type="entry name" value="Plug_dom_sf"/>
</dbReference>